<accession>R7Z0V1</accession>
<proteinExistence type="inferred from homology"/>
<sequence length="284" mass="31501">MSDARKSVLVTGCSPGGIGHSIAKEFHNHGLRVFATARSTSTIADLEALGITTLALEVDKPDSIKNSKARIAELTDGKLDFLVNNAGRNYTVPALDVDFDEVRQTFEVNVFAVMRMCQEFAPLLIEAKGCIVQIGSLAGVMPYVFGSVYNASKAALHAYSNTLRVELAPFGVRVVTIVTGGVQSNIARTERELPEGSLYIPLNAEYQRRLKHSQEGAMPNEAYARSVVSKVLQKSPPKWVWEGNKSWLIWFVDSFLPKGIMDLVFWRMFHLWKLVEPSEAKKEL</sequence>
<dbReference type="GO" id="GO:0006654">
    <property type="term" value="P:phosphatidic acid biosynthetic process"/>
    <property type="evidence" value="ECO:0007669"/>
    <property type="project" value="TreeGrafter"/>
</dbReference>
<organism evidence="5 6">
    <name type="scientific">Coniosporium apollinis (strain CBS 100218)</name>
    <name type="common">Rock-inhabiting black yeast</name>
    <dbReference type="NCBI Taxonomy" id="1168221"/>
    <lineage>
        <taxon>Eukaryota</taxon>
        <taxon>Fungi</taxon>
        <taxon>Dikarya</taxon>
        <taxon>Ascomycota</taxon>
        <taxon>Pezizomycotina</taxon>
        <taxon>Dothideomycetes</taxon>
        <taxon>Dothideomycetes incertae sedis</taxon>
        <taxon>Coniosporium</taxon>
    </lineage>
</organism>
<evidence type="ECO:0000256" key="2">
    <source>
        <dbReference type="ARBA" id="ARBA00022857"/>
    </source>
</evidence>
<comment type="similarity">
    <text evidence="1 4">Belongs to the short-chain dehydrogenases/reductases (SDR) family.</text>
</comment>
<dbReference type="GO" id="GO:0005783">
    <property type="term" value="C:endoplasmic reticulum"/>
    <property type="evidence" value="ECO:0007669"/>
    <property type="project" value="TreeGrafter"/>
</dbReference>
<dbReference type="GO" id="GO:0005811">
    <property type="term" value="C:lipid droplet"/>
    <property type="evidence" value="ECO:0007669"/>
    <property type="project" value="TreeGrafter"/>
</dbReference>
<dbReference type="PANTHER" id="PTHR44169:SF15">
    <property type="entry name" value="CHAIN DEHYDROGENASE_REDUCTASE (AYR1), PUTATIVE (AFU_ORTHOLOGUE AFUA_4G04530)-RELATED"/>
    <property type="match status" value="1"/>
</dbReference>
<dbReference type="InterPro" id="IPR036291">
    <property type="entry name" value="NAD(P)-bd_dom_sf"/>
</dbReference>
<dbReference type="Proteomes" id="UP000016924">
    <property type="component" value="Unassembled WGS sequence"/>
</dbReference>
<reference evidence="6" key="1">
    <citation type="submission" date="2012-06" db="EMBL/GenBank/DDBJ databases">
        <title>The genome sequence of Coniosporium apollinis CBS 100218.</title>
        <authorList>
            <consortium name="The Broad Institute Genome Sequencing Platform"/>
            <person name="Cuomo C."/>
            <person name="Gorbushina A."/>
            <person name="Noack S."/>
            <person name="Walker B."/>
            <person name="Young S.K."/>
            <person name="Zeng Q."/>
            <person name="Gargeya S."/>
            <person name="Fitzgerald M."/>
            <person name="Haas B."/>
            <person name="Abouelleil A."/>
            <person name="Alvarado L."/>
            <person name="Arachchi H.M."/>
            <person name="Berlin A.M."/>
            <person name="Chapman S.B."/>
            <person name="Goldberg J."/>
            <person name="Griggs A."/>
            <person name="Gujja S."/>
            <person name="Hansen M."/>
            <person name="Howarth C."/>
            <person name="Imamovic A."/>
            <person name="Larimer J."/>
            <person name="McCowan C."/>
            <person name="Montmayeur A."/>
            <person name="Murphy C."/>
            <person name="Neiman D."/>
            <person name="Pearson M."/>
            <person name="Priest M."/>
            <person name="Roberts A."/>
            <person name="Saif S."/>
            <person name="Shea T."/>
            <person name="Sisk P."/>
            <person name="Sykes S."/>
            <person name="Wortman J."/>
            <person name="Nusbaum C."/>
            <person name="Birren B."/>
        </authorList>
    </citation>
    <scope>NUCLEOTIDE SEQUENCE [LARGE SCALE GENOMIC DNA]</scope>
    <source>
        <strain evidence="6">CBS 100218</strain>
    </source>
</reference>
<gene>
    <name evidence="5" type="ORF">W97_07090</name>
</gene>
<dbReference type="PRINTS" id="PR00081">
    <property type="entry name" value="GDHRDH"/>
</dbReference>
<dbReference type="Pfam" id="PF00106">
    <property type="entry name" value="adh_short"/>
    <property type="match status" value="1"/>
</dbReference>
<evidence type="ECO:0000313" key="5">
    <source>
        <dbReference type="EMBL" id="EON67835.1"/>
    </source>
</evidence>
<dbReference type="OMA" id="CRVFASD"/>
<dbReference type="AlphaFoldDB" id="R7Z0V1"/>
<evidence type="ECO:0000256" key="3">
    <source>
        <dbReference type="ARBA" id="ARBA00023002"/>
    </source>
</evidence>
<dbReference type="GO" id="GO:0000140">
    <property type="term" value="F:acylglycerone-phosphate reductase (NADP+) activity"/>
    <property type="evidence" value="ECO:0007669"/>
    <property type="project" value="TreeGrafter"/>
</dbReference>
<keyword evidence="2" id="KW-0521">NADP</keyword>
<dbReference type="CDD" id="cd05374">
    <property type="entry name" value="17beta-HSD-like_SDR_c"/>
    <property type="match status" value="1"/>
</dbReference>
<evidence type="ECO:0008006" key="7">
    <source>
        <dbReference type="Google" id="ProtNLM"/>
    </source>
</evidence>
<dbReference type="eggNOG" id="KOG1209">
    <property type="taxonomic scope" value="Eukaryota"/>
</dbReference>
<name>R7Z0V1_CONA1</name>
<dbReference type="PROSITE" id="PS00061">
    <property type="entry name" value="ADH_SHORT"/>
    <property type="match status" value="1"/>
</dbReference>
<dbReference type="PRINTS" id="PR00080">
    <property type="entry name" value="SDRFAMILY"/>
</dbReference>
<evidence type="ECO:0000256" key="4">
    <source>
        <dbReference type="RuleBase" id="RU000363"/>
    </source>
</evidence>
<dbReference type="RefSeq" id="XP_007783152.1">
    <property type="nucleotide sequence ID" value="XM_007784962.1"/>
</dbReference>
<keyword evidence="3" id="KW-0560">Oxidoreductase</keyword>
<dbReference type="SUPFAM" id="SSF51735">
    <property type="entry name" value="NAD(P)-binding Rossmann-fold domains"/>
    <property type="match status" value="1"/>
</dbReference>
<protein>
    <recommendedName>
        <fullName evidence="7">Oxidoreductase</fullName>
    </recommendedName>
</protein>
<dbReference type="STRING" id="1168221.R7Z0V1"/>
<dbReference type="Gene3D" id="3.40.50.720">
    <property type="entry name" value="NAD(P)-binding Rossmann-like Domain"/>
    <property type="match status" value="1"/>
</dbReference>
<dbReference type="InterPro" id="IPR002347">
    <property type="entry name" value="SDR_fam"/>
</dbReference>
<dbReference type="PANTHER" id="PTHR44169">
    <property type="entry name" value="NADPH-DEPENDENT 1-ACYLDIHYDROXYACETONE PHOSPHATE REDUCTASE"/>
    <property type="match status" value="1"/>
</dbReference>
<dbReference type="OrthoDB" id="2102561at2759"/>
<dbReference type="FunFam" id="3.40.50.720:FF:000261">
    <property type="entry name" value="NADPH-dependent 1-acyldihydroxyacetone phosphate reductase"/>
    <property type="match status" value="1"/>
</dbReference>
<dbReference type="InterPro" id="IPR020904">
    <property type="entry name" value="Sc_DH/Rdtase_CS"/>
</dbReference>
<dbReference type="GeneID" id="19904401"/>
<dbReference type="GO" id="GO:0019433">
    <property type="term" value="P:triglyceride catabolic process"/>
    <property type="evidence" value="ECO:0007669"/>
    <property type="project" value="TreeGrafter"/>
</dbReference>
<evidence type="ECO:0000256" key="1">
    <source>
        <dbReference type="ARBA" id="ARBA00006484"/>
    </source>
</evidence>
<dbReference type="EMBL" id="JH767590">
    <property type="protein sequence ID" value="EON67835.1"/>
    <property type="molecule type" value="Genomic_DNA"/>
</dbReference>
<evidence type="ECO:0000313" key="6">
    <source>
        <dbReference type="Proteomes" id="UP000016924"/>
    </source>
</evidence>
<dbReference type="GO" id="GO:0004806">
    <property type="term" value="F:triacylglycerol lipase activity"/>
    <property type="evidence" value="ECO:0007669"/>
    <property type="project" value="TreeGrafter"/>
</dbReference>
<keyword evidence="6" id="KW-1185">Reference proteome</keyword>
<dbReference type="HOGENOM" id="CLU_010194_2_9_1"/>